<evidence type="ECO:0000256" key="10">
    <source>
        <dbReference type="ARBA" id="ARBA00023303"/>
    </source>
</evidence>
<dbReference type="GO" id="GO:0015252">
    <property type="term" value="F:proton channel activity"/>
    <property type="evidence" value="ECO:0007669"/>
    <property type="project" value="InterPro"/>
</dbReference>
<feature type="transmembrane region" description="Helical" evidence="12">
    <location>
        <begin position="200"/>
        <end position="223"/>
    </location>
</feature>
<proteinExistence type="inferred from homology"/>
<evidence type="ECO:0000256" key="2">
    <source>
        <dbReference type="ARBA" id="ARBA00006513"/>
    </source>
</evidence>
<feature type="transmembrane region" description="Helical" evidence="12">
    <location>
        <begin position="384"/>
        <end position="403"/>
    </location>
</feature>
<feature type="region of interest" description="Disordered" evidence="11">
    <location>
        <begin position="1"/>
        <end position="55"/>
    </location>
</feature>
<accession>F6W1M2</accession>
<evidence type="ECO:0000256" key="3">
    <source>
        <dbReference type="ARBA" id="ARBA00022448"/>
    </source>
</evidence>
<evidence type="ECO:0000256" key="6">
    <source>
        <dbReference type="ARBA" id="ARBA00022781"/>
    </source>
</evidence>
<feature type="transmembrane region" description="Helical" evidence="12">
    <location>
        <begin position="304"/>
        <end position="321"/>
    </location>
</feature>
<keyword evidence="4" id="KW-1003">Cell membrane</keyword>
<feature type="transmembrane region" description="Helical" evidence="12">
    <location>
        <begin position="173"/>
        <end position="194"/>
    </location>
</feature>
<protein>
    <submittedName>
        <fullName evidence="13">Otopetrin 3</fullName>
    </submittedName>
</protein>
<feature type="transmembrane region" description="Helical" evidence="12">
    <location>
        <begin position="491"/>
        <end position="514"/>
    </location>
</feature>
<comment type="subcellular location">
    <subcellularLocation>
        <location evidence="1">Cell membrane</location>
        <topology evidence="1">Multi-pass membrane protein</topology>
    </subcellularLocation>
</comment>
<feature type="region of interest" description="Disordered" evidence="11">
    <location>
        <begin position="459"/>
        <end position="480"/>
    </location>
</feature>
<dbReference type="AlphaFoldDB" id="F6W1M2"/>
<dbReference type="PANTHER" id="PTHR21522:SF64">
    <property type="entry name" value="PROTON CHANNEL OTOP3"/>
    <property type="match status" value="1"/>
</dbReference>
<feature type="transmembrane region" description="Helical" evidence="12">
    <location>
        <begin position="98"/>
        <end position="119"/>
    </location>
</feature>
<feature type="transmembrane region" description="Helical" evidence="12">
    <location>
        <begin position="235"/>
        <end position="256"/>
    </location>
</feature>
<evidence type="ECO:0000256" key="8">
    <source>
        <dbReference type="ARBA" id="ARBA00023065"/>
    </source>
</evidence>
<dbReference type="Ensembl" id="ENSXETT00000027330">
    <property type="protein sequence ID" value="ENSXETP00000027330"/>
    <property type="gene ID" value="ENSXETG00000027068"/>
</dbReference>
<feature type="transmembrane region" description="Helical" evidence="12">
    <location>
        <begin position="597"/>
        <end position="615"/>
    </location>
</feature>
<feature type="transmembrane region" description="Helical" evidence="12">
    <location>
        <begin position="131"/>
        <end position="152"/>
    </location>
</feature>
<evidence type="ECO:0000256" key="11">
    <source>
        <dbReference type="SAM" id="MobiDB-lite"/>
    </source>
</evidence>
<feature type="compositionally biased region" description="Polar residues" evidence="11">
    <location>
        <begin position="44"/>
        <end position="55"/>
    </location>
</feature>
<feature type="compositionally biased region" description="Basic and acidic residues" evidence="11">
    <location>
        <begin position="459"/>
        <end position="468"/>
    </location>
</feature>
<evidence type="ECO:0000256" key="9">
    <source>
        <dbReference type="ARBA" id="ARBA00023136"/>
    </source>
</evidence>
<evidence type="ECO:0000313" key="13">
    <source>
        <dbReference type="Ensembl" id="ENSXETP00000027330"/>
    </source>
</evidence>
<evidence type="ECO:0000256" key="7">
    <source>
        <dbReference type="ARBA" id="ARBA00022989"/>
    </source>
</evidence>
<keyword evidence="8" id="KW-0406">Ion transport</keyword>
<dbReference type="InterPro" id="IPR004878">
    <property type="entry name" value="Otopetrin"/>
</dbReference>
<dbReference type="GeneTree" id="ENSGT00940000160638"/>
<gene>
    <name evidence="13" type="primary">otop3</name>
</gene>
<keyword evidence="9 12" id="KW-0472">Membrane</keyword>
<feature type="transmembrane region" description="Helical" evidence="12">
    <location>
        <begin position="520"/>
        <end position="538"/>
    </location>
</feature>
<feature type="compositionally biased region" description="Basic residues" evidence="11">
    <location>
        <begin position="469"/>
        <end position="480"/>
    </location>
</feature>
<keyword evidence="7 12" id="KW-1133">Transmembrane helix</keyword>
<feature type="compositionally biased region" description="Basic and acidic residues" evidence="11">
    <location>
        <begin position="19"/>
        <end position="37"/>
    </location>
</feature>
<reference evidence="13" key="1">
    <citation type="journal article" date="2010" name="Science">
        <title>The genome of the Western clawed frog Xenopus tropicalis.</title>
        <authorList>
            <person name="Hellsten U."/>
            <person name="Harland R.M."/>
            <person name="Gilchrist M.J."/>
            <person name="Hendrix D."/>
            <person name="Jurka J."/>
            <person name="Kapitonov V."/>
            <person name="Ovcharenko I."/>
            <person name="Putnam N.H."/>
            <person name="Shu S."/>
            <person name="Taher L."/>
            <person name="Blitz I.L."/>
            <person name="Blumberg B."/>
            <person name="Dichmann D.S."/>
            <person name="Dubchak I."/>
            <person name="Amaya E."/>
            <person name="Detter J.C."/>
            <person name="Fletcher R."/>
            <person name="Gerhard D.S."/>
            <person name="Goodstein D."/>
            <person name="Graves T."/>
            <person name="Grigoriev I.V."/>
            <person name="Grimwood J."/>
            <person name="Kawashima T."/>
            <person name="Lindquist E."/>
            <person name="Lucas S.M."/>
            <person name="Mead P.E."/>
            <person name="Mitros T."/>
            <person name="Ogino H."/>
            <person name="Ohta Y."/>
            <person name="Poliakov A.V."/>
            <person name="Pollet N."/>
            <person name="Robert J."/>
            <person name="Salamov A."/>
            <person name="Sater A.K."/>
            <person name="Schmutz J."/>
            <person name="Terry A."/>
            <person name="Vize P.D."/>
            <person name="Warren W.C."/>
            <person name="Wells D."/>
            <person name="Wills A."/>
            <person name="Wilson R.K."/>
            <person name="Zimmerman L.B."/>
            <person name="Zorn A.M."/>
            <person name="Grainger R."/>
            <person name="Grammer T."/>
            <person name="Khokha M.K."/>
            <person name="Richardson P.M."/>
            <person name="Rokhsar D.S."/>
        </authorList>
    </citation>
    <scope>NUCLEOTIDE SEQUENCE [LARGE SCALE GENOMIC DNA]</scope>
    <source>
        <strain evidence="13">Nigerian</strain>
    </source>
</reference>
<sequence length="662" mass="74693">VLSKEEPHNGKTVTQANNKEQKVPAVRRGDIGQREPAAHPASHIQGTMASENTGEQATCKDQYMDLDAPGNNLERSWFHRHCEIPTTLHRRAKKTGRLFSGLFGSNLIFMGGTLVTSVVLSNKAVPERDLQSFLCILMLLSSVWALYHLLYVRNQNGAVYHDHHAGAMWLKASLALFGVCSILLSIFEIGHALLLQNCEILMDLVFFSIEIVFVSVQTVMLWVSCKDCVQMHHSVARYGIMLTLATDILLWLTAVIDDSLEQELQILQSNSTQDISDEMAQCQCPTSMCWGLKQGYVTMFRFNIEYSLICATLLFIMWKNVGRREKLQSDPPQHTFQLRGIIYGPMIGGAALLVGISIFVQYQIEATSGMVSSLSFYIYYSYKVIILPPMIACSVAGIIAHSLREKEKKGQKETGRSDQDWLHMEDVGSENKNTDYSSGQYQSSQGDEKIQGYNNELDNEKEKIEHRQGNTKKKHNTHQGKMKNYTRKLDVTLLFVSAVGQLGISYFSIIATVITTPWTMLSVLNFFNSLLLILQYLSQTMFIIESIRGIQEEQKESPGHHEESHRRMSVQEMHKAPPSCMDAGHLGLSRRVVKETAMFLMICNIMCWIMGAFGAHPLYMNGLERQLYGSGIWLAILNIGLPLSVFYRMHSVGILLEVYLHA</sequence>
<keyword evidence="10" id="KW-0407">Ion channel</keyword>
<dbReference type="Bgee" id="ENSXETG00000027068">
    <property type="expression patterns" value="Expressed in ovary and 7 other cell types or tissues"/>
</dbReference>
<evidence type="ECO:0000256" key="4">
    <source>
        <dbReference type="ARBA" id="ARBA00022475"/>
    </source>
</evidence>
<evidence type="ECO:0000256" key="1">
    <source>
        <dbReference type="ARBA" id="ARBA00004651"/>
    </source>
</evidence>
<comment type="similarity">
    <text evidence="2">Belongs to the otopetrin family.</text>
</comment>
<dbReference type="Pfam" id="PF03189">
    <property type="entry name" value="Otopetrin"/>
    <property type="match status" value="3"/>
</dbReference>
<dbReference type="HOGENOM" id="CLU_032913_0_0_1"/>
<reference evidence="13" key="2">
    <citation type="submission" date="2011-06" db="UniProtKB">
        <authorList>
            <consortium name="Ensembl"/>
        </authorList>
    </citation>
    <scope>IDENTIFICATION</scope>
</reference>
<feature type="transmembrane region" description="Helical" evidence="12">
    <location>
        <begin position="342"/>
        <end position="364"/>
    </location>
</feature>
<feature type="transmembrane region" description="Helical" evidence="12">
    <location>
        <begin position="627"/>
        <end position="647"/>
    </location>
</feature>
<keyword evidence="3" id="KW-0813">Transport</keyword>
<dbReference type="GO" id="GO:0005886">
    <property type="term" value="C:plasma membrane"/>
    <property type="evidence" value="ECO:0007669"/>
    <property type="project" value="UniProtKB-SubCell"/>
</dbReference>
<evidence type="ECO:0000256" key="12">
    <source>
        <dbReference type="SAM" id="Phobius"/>
    </source>
</evidence>
<dbReference type="PANTHER" id="PTHR21522">
    <property type="entry name" value="PROTON CHANNEL OTOP"/>
    <property type="match status" value="1"/>
</dbReference>
<organism evidence="13">
    <name type="scientific">Xenopus tropicalis</name>
    <name type="common">Western clawed frog</name>
    <name type="synonym">Silurana tropicalis</name>
    <dbReference type="NCBI Taxonomy" id="8364"/>
    <lineage>
        <taxon>Eukaryota</taxon>
        <taxon>Metazoa</taxon>
        <taxon>Chordata</taxon>
        <taxon>Craniata</taxon>
        <taxon>Vertebrata</taxon>
        <taxon>Euteleostomi</taxon>
        <taxon>Amphibia</taxon>
        <taxon>Batrachia</taxon>
        <taxon>Anura</taxon>
        <taxon>Pipoidea</taxon>
        <taxon>Pipidae</taxon>
        <taxon>Xenopodinae</taxon>
        <taxon>Xenopus</taxon>
        <taxon>Silurana</taxon>
    </lineage>
</organism>
<dbReference type="Xenbase" id="XB-GENE-993899">
    <property type="gene designation" value="otop3"/>
</dbReference>
<keyword evidence="6" id="KW-0375">Hydrogen ion transport</keyword>
<evidence type="ECO:0000256" key="5">
    <source>
        <dbReference type="ARBA" id="ARBA00022692"/>
    </source>
</evidence>
<name>F6W1M2_XENTR</name>
<keyword evidence="5 12" id="KW-0812">Transmembrane</keyword>